<feature type="region of interest" description="Disordered" evidence="1">
    <location>
        <begin position="37"/>
        <end position="72"/>
    </location>
</feature>
<accession>A0A8J5RP08</accession>
<evidence type="ECO:0000256" key="1">
    <source>
        <dbReference type="SAM" id="MobiDB-lite"/>
    </source>
</evidence>
<gene>
    <name evidence="2" type="ORF">GUJ93_ZPchr0009g1069</name>
</gene>
<organism evidence="2 3">
    <name type="scientific">Zizania palustris</name>
    <name type="common">Northern wild rice</name>
    <dbReference type="NCBI Taxonomy" id="103762"/>
    <lineage>
        <taxon>Eukaryota</taxon>
        <taxon>Viridiplantae</taxon>
        <taxon>Streptophyta</taxon>
        <taxon>Embryophyta</taxon>
        <taxon>Tracheophyta</taxon>
        <taxon>Spermatophyta</taxon>
        <taxon>Magnoliopsida</taxon>
        <taxon>Liliopsida</taxon>
        <taxon>Poales</taxon>
        <taxon>Poaceae</taxon>
        <taxon>BOP clade</taxon>
        <taxon>Oryzoideae</taxon>
        <taxon>Oryzeae</taxon>
        <taxon>Zizaniinae</taxon>
        <taxon>Zizania</taxon>
    </lineage>
</organism>
<comment type="caution">
    <text evidence="2">The sequence shown here is derived from an EMBL/GenBank/DDBJ whole genome shotgun (WGS) entry which is preliminary data.</text>
</comment>
<evidence type="ECO:0000313" key="3">
    <source>
        <dbReference type="Proteomes" id="UP000729402"/>
    </source>
</evidence>
<reference evidence="2" key="1">
    <citation type="journal article" date="2021" name="bioRxiv">
        <title>Whole Genome Assembly and Annotation of Northern Wild Rice, Zizania palustris L., Supports a Whole Genome Duplication in the Zizania Genus.</title>
        <authorList>
            <person name="Haas M."/>
            <person name="Kono T."/>
            <person name="Macchietto M."/>
            <person name="Millas R."/>
            <person name="McGilp L."/>
            <person name="Shao M."/>
            <person name="Duquette J."/>
            <person name="Hirsch C.N."/>
            <person name="Kimball J."/>
        </authorList>
    </citation>
    <scope>NUCLEOTIDE SEQUENCE</scope>
    <source>
        <tissue evidence="2">Fresh leaf tissue</tissue>
    </source>
</reference>
<keyword evidence="3" id="KW-1185">Reference proteome</keyword>
<proteinExistence type="predicted"/>
<sequence length="96" mass="10172">MAFPGLRRLGVPRAASGRLPAAGVRLPLTRPGAYRAARAWPGGPRARAAGIPSRTRDRGTAGRPLALARPGRSRDLLAHARSRHGWESLALARPLA</sequence>
<feature type="compositionally biased region" description="Low complexity" evidence="1">
    <location>
        <begin position="37"/>
        <end position="53"/>
    </location>
</feature>
<reference evidence="2" key="2">
    <citation type="submission" date="2021-02" db="EMBL/GenBank/DDBJ databases">
        <authorList>
            <person name="Kimball J.A."/>
            <person name="Haas M.W."/>
            <person name="Macchietto M."/>
            <person name="Kono T."/>
            <person name="Duquette J."/>
            <person name="Shao M."/>
        </authorList>
    </citation>
    <scope>NUCLEOTIDE SEQUENCE</scope>
    <source>
        <tissue evidence="2">Fresh leaf tissue</tissue>
    </source>
</reference>
<protein>
    <submittedName>
        <fullName evidence="2">Uncharacterized protein</fullName>
    </submittedName>
</protein>
<dbReference type="EMBL" id="JAAALK010000289">
    <property type="protein sequence ID" value="KAG8051067.1"/>
    <property type="molecule type" value="Genomic_DNA"/>
</dbReference>
<name>A0A8J5RP08_ZIZPA</name>
<dbReference type="AlphaFoldDB" id="A0A8J5RP08"/>
<dbReference type="Proteomes" id="UP000729402">
    <property type="component" value="Unassembled WGS sequence"/>
</dbReference>
<evidence type="ECO:0000313" key="2">
    <source>
        <dbReference type="EMBL" id="KAG8051067.1"/>
    </source>
</evidence>